<evidence type="ECO:0000313" key="4">
    <source>
        <dbReference type="Proteomes" id="UP000034034"/>
    </source>
</evidence>
<evidence type="ECO:0000313" key="3">
    <source>
        <dbReference type="EMBL" id="AKG45826.1"/>
    </source>
</evidence>
<reference evidence="3" key="1">
    <citation type="submission" date="2019-08" db="EMBL/GenBank/DDBJ databases">
        <title>Complete genome sequence of a mangrove-derived Streptomyces xiamenensis.</title>
        <authorList>
            <person name="Xu J."/>
        </authorList>
    </citation>
    <scope>NUCLEOTIDE SEQUENCE</scope>
    <source>
        <strain evidence="3">318</strain>
    </source>
</reference>
<keyword evidence="4" id="KW-1185">Reference proteome</keyword>
<evidence type="ECO:0000256" key="1">
    <source>
        <dbReference type="SAM" id="MobiDB-lite"/>
    </source>
</evidence>
<dbReference type="HOGENOM" id="CLU_023036_0_0_11"/>
<dbReference type="SUPFAM" id="SSF52540">
    <property type="entry name" value="P-loop containing nucleoside triphosphate hydrolases"/>
    <property type="match status" value="1"/>
</dbReference>
<dbReference type="Proteomes" id="UP000034034">
    <property type="component" value="Chromosome"/>
</dbReference>
<keyword evidence="2" id="KW-0472">Membrane</keyword>
<dbReference type="RefSeq" id="WP_043178734.1">
    <property type="nucleotide sequence ID" value="NZ_CP009922.3"/>
</dbReference>
<name>A0A0F7CQ56_9ACTN</name>
<dbReference type="InterPro" id="IPR027417">
    <property type="entry name" value="P-loop_NTPase"/>
</dbReference>
<dbReference type="PATRIC" id="fig|408015.6.peg.4495"/>
<organism evidence="3 4">
    <name type="scientific">Streptomyces xiamenensis</name>
    <dbReference type="NCBI Taxonomy" id="408015"/>
    <lineage>
        <taxon>Bacteria</taxon>
        <taxon>Bacillati</taxon>
        <taxon>Actinomycetota</taxon>
        <taxon>Actinomycetes</taxon>
        <taxon>Kitasatosporales</taxon>
        <taxon>Streptomycetaceae</taxon>
        <taxon>Streptomyces</taxon>
    </lineage>
</organism>
<dbReference type="STRING" id="408015.SXIM_44420"/>
<evidence type="ECO:0000256" key="2">
    <source>
        <dbReference type="SAM" id="Phobius"/>
    </source>
</evidence>
<dbReference type="EMBL" id="CP009922">
    <property type="protein sequence ID" value="AKG45826.1"/>
    <property type="molecule type" value="Genomic_DNA"/>
</dbReference>
<proteinExistence type="predicted"/>
<dbReference type="Gene3D" id="3.40.50.300">
    <property type="entry name" value="P-loop containing nucleotide triphosphate hydrolases"/>
    <property type="match status" value="1"/>
</dbReference>
<protein>
    <submittedName>
        <fullName evidence="3">ATP/GTP binding protein</fullName>
    </submittedName>
</protein>
<keyword evidence="2" id="KW-0812">Transmembrane</keyword>
<gene>
    <name evidence="3" type="ORF">SXIM_44420</name>
</gene>
<keyword evidence="2" id="KW-1133">Transmembrane helix</keyword>
<feature type="compositionally biased region" description="Pro residues" evidence="1">
    <location>
        <begin position="19"/>
        <end position="30"/>
    </location>
</feature>
<feature type="transmembrane region" description="Helical" evidence="2">
    <location>
        <begin position="230"/>
        <end position="249"/>
    </location>
</feature>
<feature type="region of interest" description="Disordered" evidence="1">
    <location>
        <begin position="1"/>
        <end position="42"/>
    </location>
</feature>
<dbReference type="AlphaFoldDB" id="A0A0F7CQ56"/>
<dbReference type="KEGG" id="sxi:SXIM_44420"/>
<feature type="transmembrane region" description="Helical" evidence="2">
    <location>
        <begin position="78"/>
        <end position="96"/>
    </location>
</feature>
<feature type="transmembrane region" description="Helical" evidence="2">
    <location>
        <begin position="116"/>
        <end position="142"/>
    </location>
</feature>
<sequence>MSTDGTGRAAGGDVRRTPAVPPHGAPPRPRQAPEAEPAAPPLVRWVRTPRPAAGAGIWRLGHVPKPPQDPNRLGDRELHGTALLALLAGWLVWSLYDNRYLRAVDWPLDWAGAASWGPSTGGISVIHTYQVLFVCLLAYVFGRLGHAPALWRRHRPTLLRLLGLPAGTEPLERGVVLRATAAAVAAYVVWTLSFRGVWTFWLEPLYAVVPDSWWEDGDSTAYTVAYNVHYALYALLLALLLGWAGGWGATARRYRPAWLGGDGAGTRGERERERLAEWSELREAGAVPAADRLAEEMRSGAMSDLDYARIEHAWQAVRARPTALEQFTRAALDDGAGAFVHPSGSRDLTVRTAQHDLLTRQVRIGRAVDEERNPYEQRGEEIALDPAVLGTSLLAVGPPGSGKTGRVIRPVTEALCLHALTGQAAVVAVGTARSALGPDDAFDIIVRVGDVRSTHVLDPYGGAADTDEAAALLAEALIGGSETDPRTAAAALAQLIGPFQAAYGHFPGIPELRAMLDGAPALLATLREDLGLAGAWDQQRELDARARQAQRPDDIGPRLADQLALLDRAGFSQGEAERRTPPFSLSSLEHPLRVRIDLPATGHAEAGRVITRLLLAQFTAAVTARPDRTLFAALVLDDATAAITPGTVRGLTHLRPANAGAVLSLRTLDDVPAALRSGLLGAVGCRMAFSGITTWDAEHFARAWGTAWTEDRDVTSTPDRTGGVVRRFTRGVRKLFTGRDATTESVTVRRVERERWSASELAHRVPPRHAVLSLTTVAGESGPPVLVRLG</sequence>
<accession>A0A0F7CQ56</accession>